<dbReference type="InterPro" id="IPR050766">
    <property type="entry name" value="Bact_Lucif_Oxidored"/>
</dbReference>
<reference evidence="4" key="2">
    <citation type="submission" date="2020-09" db="EMBL/GenBank/DDBJ databases">
        <authorList>
            <person name="Sun Q."/>
            <person name="Kim S."/>
        </authorList>
    </citation>
    <scope>NUCLEOTIDE SEQUENCE</scope>
    <source>
        <strain evidence="4">KCTC 23714</strain>
    </source>
</reference>
<dbReference type="FunFam" id="3.20.20.30:FF:000002">
    <property type="entry name" value="LLM class flavin-dependent oxidoreductase"/>
    <property type="match status" value="1"/>
</dbReference>
<dbReference type="SUPFAM" id="SSF51679">
    <property type="entry name" value="Bacterial luciferase-like"/>
    <property type="match status" value="1"/>
</dbReference>
<organism evidence="4 5">
    <name type="scientific">Gemmobacter lanyuensis</name>
    <dbReference type="NCBI Taxonomy" id="1054497"/>
    <lineage>
        <taxon>Bacteria</taxon>
        <taxon>Pseudomonadati</taxon>
        <taxon>Pseudomonadota</taxon>
        <taxon>Alphaproteobacteria</taxon>
        <taxon>Rhodobacterales</taxon>
        <taxon>Paracoccaceae</taxon>
        <taxon>Gemmobacter</taxon>
    </lineage>
</organism>
<evidence type="ECO:0000313" key="4">
    <source>
        <dbReference type="EMBL" id="GGW21291.1"/>
    </source>
</evidence>
<dbReference type="AlphaFoldDB" id="A0A918MGP7"/>
<accession>A0A918MGP7</accession>
<keyword evidence="5" id="KW-1185">Reference proteome</keyword>
<protein>
    <recommendedName>
        <fullName evidence="2">Luciferase-like monooxygenase</fullName>
    </recommendedName>
</protein>
<proteinExistence type="predicted"/>
<reference evidence="4" key="1">
    <citation type="journal article" date="2014" name="Int. J. Syst. Evol. Microbiol.">
        <title>Complete genome sequence of Corynebacterium casei LMG S-19264T (=DSM 44701T), isolated from a smear-ripened cheese.</title>
        <authorList>
            <consortium name="US DOE Joint Genome Institute (JGI-PGF)"/>
            <person name="Walter F."/>
            <person name="Albersmeier A."/>
            <person name="Kalinowski J."/>
            <person name="Ruckert C."/>
        </authorList>
    </citation>
    <scope>NUCLEOTIDE SEQUENCE</scope>
    <source>
        <strain evidence="4">KCTC 23714</strain>
    </source>
</reference>
<dbReference type="EMBL" id="BMYQ01000001">
    <property type="protein sequence ID" value="GGW21291.1"/>
    <property type="molecule type" value="Genomic_DNA"/>
</dbReference>
<dbReference type="GO" id="GO:0016705">
    <property type="term" value="F:oxidoreductase activity, acting on paired donors, with incorporation or reduction of molecular oxygen"/>
    <property type="evidence" value="ECO:0007669"/>
    <property type="project" value="InterPro"/>
</dbReference>
<dbReference type="PANTHER" id="PTHR30137:SF6">
    <property type="entry name" value="LUCIFERASE-LIKE MONOOXYGENASE"/>
    <property type="match status" value="1"/>
</dbReference>
<dbReference type="InterPro" id="IPR011251">
    <property type="entry name" value="Luciferase-like_dom"/>
</dbReference>
<dbReference type="GO" id="GO:0005829">
    <property type="term" value="C:cytosol"/>
    <property type="evidence" value="ECO:0007669"/>
    <property type="project" value="TreeGrafter"/>
</dbReference>
<gene>
    <name evidence="4" type="ORF">GCM10011452_01070</name>
</gene>
<dbReference type="Gene3D" id="3.20.20.30">
    <property type="entry name" value="Luciferase-like domain"/>
    <property type="match status" value="1"/>
</dbReference>
<evidence type="ECO:0000256" key="1">
    <source>
        <dbReference type="ARBA" id="ARBA00007789"/>
    </source>
</evidence>
<evidence type="ECO:0000256" key="2">
    <source>
        <dbReference type="ARBA" id="ARBA00074555"/>
    </source>
</evidence>
<dbReference type="PANTHER" id="PTHR30137">
    <property type="entry name" value="LUCIFERASE-LIKE MONOOXYGENASE"/>
    <property type="match status" value="1"/>
</dbReference>
<feature type="domain" description="Luciferase-like" evidence="3">
    <location>
        <begin position="8"/>
        <end position="299"/>
    </location>
</feature>
<dbReference type="InterPro" id="IPR019949">
    <property type="entry name" value="CmoO-like"/>
</dbReference>
<dbReference type="NCBIfam" id="TIGR03558">
    <property type="entry name" value="oxido_grp_1"/>
    <property type="match status" value="1"/>
</dbReference>
<dbReference type="Proteomes" id="UP000628984">
    <property type="component" value="Unassembled WGS sequence"/>
</dbReference>
<sequence>MTRPPLSLLDLTRVREDRGPAQALQNARAIAQHVEGLGFHRYWVAEHHNMVGVASAATPVVIAHVAGGTTRIRVGAGGVMLPNHAPYVVAEQFGTLAQLHPGRIDLGLGRAPGTDGATLIRALRRDPHGAEHFPQDVVELMGWFAPENTLGITAVPAAGSDVEFIILGSSHFGAMLAAELGLPYGFASHFAPGALHEALHLYRAQYKPSLRGRDPHAMVAVNVICAETEDEARHLFTTMQQGFLGLIRGNRRYSMPPGPVDWAPREEAQVMAMLGCHVVGTPNQVRAGLERIVAETRADELILVTDTWDFEARKRSLTLTAEAWG</sequence>
<dbReference type="Pfam" id="PF00296">
    <property type="entry name" value="Bac_luciferase"/>
    <property type="match status" value="1"/>
</dbReference>
<dbReference type="RefSeq" id="WP_189631858.1">
    <property type="nucleotide sequence ID" value="NZ_BMYQ01000001.1"/>
</dbReference>
<evidence type="ECO:0000313" key="5">
    <source>
        <dbReference type="Proteomes" id="UP000628984"/>
    </source>
</evidence>
<comment type="caution">
    <text evidence="4">The sequence shown here is derived from an EMBL/GenBank/DDBJ whole genome shotgun (WGS) entry which is preliminary data.</text>
</comment>
<evidence type="ECO:0000259" key="3">
    <source>
        <dbReference type="Pfam" id="PF00296"/>
    </source>
</evidence>
<name>A0A918MGP7_9RHOB</name>
<dbReference type="CDD" id="cd00347">
    <property type="entry name" value="Flavin_utilizing_monoxygenases"/>
    <property type="match status" value="1"/>
</dbReference>
<comment type="similarity">
    <text evidence="1">To bacterial alkanal monooxygenase alpha and beta chains.</text>
</comment>
<dbReference type="InterPro" id="IPR036661">
    <property type="entry name" value="Luciferase-like_sf"/>
</dbReference>